<dbReference type="Pfam" id="PF01609">
    <property type="entry name" value="DDE_Tnp_1"/>
    <property type="match status" value="1"/>
</dbReference>
<protein>
    <submittedName>
        <fullName evidence="2">Transposase</fullName>
    </submittedName>
</protein>
<name>Q1J2Y5_DEIGD</name>
<organism evidence="2 3">
    <name type="scientific">Deinococcus geothermalis (strain DSM 11300 / CIP 105573 / AG-3a)</name>
    <dbReference type="NCBI Taxonomy" id="319795"/>
    <lineage>
        <taxon>Bacteria</taxon>
        <taxon>Thermotogati</taxon>
        <taxon>Deinococcota</taxon>
        <taxon>Deinococci</taxon>
        <taxon>Deinococcales</taxon>
        <taxon>Deinococcaceae</taxon>
        <taxon>Deinococcus</taxon>
    </lineage>
</organism>
<geneLocation type="plasmid" evidence="2 3">
    <name>pDGEO01</name>
</geneLocation>
<keyword evidence="2" id="KW-0614">Plasmid</keyword>
<evidence type="ECO:0000313" key="2">
    <source>
        <dbReference type="EMBL" id="ABF44149.1"/>
    </source>
</evidence>
<accession>Q1J2Y5</accession>
<dbReference type="RefSeq" id="WP_011525855.1">
    <property type="nucleotide sequence ID" value="NC_008010.2"/>
</dbReference>
<proteinExistence type="predicted"/>
<sequence length="182" mass="20714">MSRPVRQEGRVKWRPTHTEVRAQEVWVDGGKLRLNALHLHFPTRPTGEEQGWTLLKSWPVSPGVNAEQVVRLYQRRWSSEDVFSWTKTALVWEQVRVLDFEALRPLVAMAWLAASFVFILGETLDTPEVKSLAHLGGYVPHKNRPLLGLQQLAAAYLTQQSTRPSSDDAPEQAVIVRLFGRP</sequence>
<dbReference type="Proteomes" id="UP000002431">
    <property type="component" value="Plasmid pDGEO01"/>
</dbReference>
<reference evidence="2" key="1">
    <citation type="submission" date="2006-04" db="EMBL/GenBank/DDBJ databases">
        <title>Complete sequence of plasmid1 pDGEO01 of Deinococcus geothermalis DSM 11300.</title>
        <authorList>
            <consortium name="US DOE Joint Genome Institute"/>
            <person name="Copeland A."/>
            <person name="Lucas S."/>
            <person name="Lapidus A."/>
            <person name="Barry K."/>
            <person name="Detter J.C."/>
            <person name="Glavina del Rio T."/>
            <person name="Hammon N."/>
            <person name="Israni S."/>
            <person name="Dalin E."/>
            <person name="Tice H."/>
            <person name="Pitluck S."/>
            <person name="Brettin T."/>
            <person name="Bruce D."/>
            <person name="Han C."/>
            <person name="Tapia R."/>
            <person name="Saunders E."/>
            <person name="Gilna P."/>
            <person name="Schmutz J."/>
            <person name="Larimer F."/>
            <person name="Land M."/>
            <person name="Hauser L."/>
            <person name="Kyrpides N."/>
            <person name="Kim E."/>
            <person name="Daly M.J."/>
            <person name="Fredrickson J.K."/>
            <person name="Makarova K.S."/>
            <person name="Gaidamakova E.K."/>
            <person name="Zhai M."/>
            <person name="Richardson P."/>
        </authorList>
    </citation>
    <scope>NUCLEOTIDE SEQUENCE</scope>
    <source>
        <strain evidence="2">DSM 11300</strain>
        <plasmid evidence="2">pDGEO01</plasmid>
    </source>
</reference>
<dbReference type="GO" id="GO:0006313">
    <property type="term" value="P:DNA transposition"/>
    <property type="evidence" value="ECO:0007669"/>
    <property type="project" value="InterPro"/>
</dbReference>
<feature type="domain" description="Transposase IS4-like" evidence="1">
    <location>
        <begin position="56"/>
        <end position="110"/>
    </location>
</feature>
<dbReference type="AlphaFoldDB" id="Q1J2Y5"/>
<dbReference type="InterPro" id="IPR012337">
    <property type="entry name" value="RNaseH-like_sf"/>
</dbReference>
<dbReference type="KEGG" id="dge:Dgeo_2716"/>
<dbReference type="GO" id="GO:0003677">
    <property type="term" value="F:DNA binding"/>
    <property type="evidence" value="ECO:0007669"/>
    <property type="project" value="InterPro"/>
</dbReference>
<dbReference type="InterPro" id="IPR002559">
    <property type="entry name" value="Transposase_11"/>
</dbReference>
<dbReference type="HOGENOM" id="CLU_1479750_0_0_0"/>
<evidence type="ECO:0000313" key="3">
    <source>
        <dbReference type="Proteomes" id="UP000002431"/>
    </source>
</evidence>
<gene>
    <name evidence="2" type="ordered locus">Dgeo_2716</name>
</gene>
<evidence type="ECO:0000259" key="1">
    <source>
        <dbReference type="Pfam" id="PF01609"/>
    </source>
</evidence>
<dbReference type="Gene3D" id="3.90.350.10">
    <property type="entry name" value="Transposase Inhibitor Protein From Tn5, Chain A, domain 1"/>
    <property type="match status" value="1"/>
</dbReference>
<keyword evidence="3" id="KW-1185">Reference proteome</keyword>
<dbReference type="SUPFAM" id="SSF53098">
    <property type="entry name" value="Ribonuclease H-like"/>
    <property type="match status" value="1"/>
</dbReference>
<dbReference type="EMBL" id="CP000358">
    <property type="protein sequence ID" value="ABF44149.1"/>
    <property type="molecule type" value="Genomic_DNA"/>
</dbReference>
<dbReference type="GO" id="GO:0004803">
    <property type="term" value="F:transposase activity"/>
    <property type="evidence" value="ECO:0007669"/>
    <property type="project" value="InterPro"/>
</dbReference>